<dbReference type="GO" id="GO:0005975">
    <property type="term" value="P:carbohydrate metabolic process"/>
    <property type="evidence" value="ECO:0007669"/>
    <property type="project" value="InterPro"/>
</dbReference>
<evidence type="ECO:0000256" key="1">
    <source>
        <dbReference type="ARBA" id="ARBA00022729"/>
    </source>
</evidence>
<organism evidence="6 7">
    <name type="scientific">Agaricus bisporus var. burnettii</name>
    <dbReference type="NCBI Taxonomy" id="192524"/>
    <lineage>
        <taxon>Eukaryota</taxon>
        <taxon>Fungi</taxon>
        <taxon>Dikarya</taxon>
        <taxon>Basidiomycota</taxon>
        <taxon>Agaricomycotina</taxon>
        <taxon>Agaricomycetes</taxon>
        <taxon>Agaricomycetidae</taxon>
        <taxon>Agaricales</taxon>
        <taxon>Agaricineae</taxon>
        <taxon>Agaricaceae</taxon>
        <taxon>Agaricus</taxon>
    </lineage>
</organism>
<dbReference type="GO" id="GO:0031505">
    <property type="term" value="P:fungal-type cell wall organization"/>
    <property type="evidence" value="ECO:0007669"/>
    <property type="project" value="TreeGrafter"/>
</dbReference>
<dbReference type="OMA" id="DWHTYTI"/>
<reference evidence="6 7" key="1">
    <citation type="journal article" name="Sci. Rep.">
        <title>Telomere-to-telomere assembled and centromere annotated genomes of the two main subspecies of the button mushroom Agaricus bisporus reveal especially polymorphic chromosome ends.</title>
        <authorList>
            <person name="Sonnenberg A.S.M."/>
            <person name="Sedaghat-Telgerd N."/>
            <person name="Lavrijssen B."/>
            <person name="Ohm R.A."/>
            <person name="Hendrickx P.M."/>
            <person name="Scholtmeijer K."/>
            <person name="Baars J.J.P."/>
            <person name="van Peer A."/>
        </authorList>
    </citation>
    <scope>NUCLEOTIDE SEQUENCE [LARGE SCALE GENOMIC DNA]</scope>
    <source>
        <strain evidence="6 7">H119_p4</strain>
    </source>
</reference>
<dbReference type="GO" id="GO:0004553">
    <property type="term" value="F:hydrolase activity, hydrolyzing O-glycosyl compounds"/>
    <property type="evidence" value="ECO:0007669"/>
    <property type="project" value="InterPro"/>
</dbReference>
<dbReference type="Pfam" id="PF00722">
    <property type="entry name" value="Glyco_hydro_16"/>
    <property type="match status" value="1"/>
</dbReference>
<feature type="domain" description="GH16" evidence="5">
    <location>
        <begin position="65"/>
        <end position="294"/>
    </location>
</feature>
<feature type="chain" id="PRO_5034898797" evidence="4">
    <location>
        <begin position="24"/>
        <end position="371"/>
    </location>
</feature>
<evidence type="ECO:0000313" key="7">
    <source>
        <dbReference type="Proteomes" id="UP000629468"/>
    </source>
</evidence>
<comment type="caution">
    <text evidence="6">The sequence shown here is derived from an EMBL/GenBank/DDBJ whole genome shotgun (WGS) entry which is preliminary data.</text>
</comment>
<accession>A0A8H7EYG5</accession>
<dbReference type="AlphaFoldDB" id="A0A8H7EYG5"/>
<feature type="signal peptide" evidence="4">
    <location>
        <begin position="1"/>
        <end position="23"/>
    </location>
</feature>
<keyword evidence="1 4" id="KW-0732">Signal</keyword>
<evidence type="ECO:0000313" key="6">
    <source>
        <dbReference type="EMBL" id="KAF7763918.1"/>
    </source>
</evidence>
<dbReference type="PANTHER" id="PTHR10963">
    <property type="entry name" value="GLYCOSYL HYDROLASE-RELATED"/>
    <property type="match status" value="1"/>
</dbReference>
<dbReference type="InterPro" id="IPR000757">
    <property type="entry name" value="Beta-glucanase-like"/>
</dbReference>
<evidence type="ECO:0000256" key="2">
    <source>
        <dbReference type="ARBA" id="ARBA00022801"/>
    </source>
</evidence>
<evidence type="ECO:0000256" key="3">
    <source>
        <dbReference type="ARBA" id="ARBA00023295"/>
    </source>
</evidence>
<dbReference type="GO" id="GO:0009277">
    <property type="term" value="C:fungal-type cell wall"/>
    <property type="evidence" value="ECO:0007669"/>
    <property type="project" value="TreeGrafter"/>
</dbReference>
<name>A0A8H7EYG5_AGABI</name>
<keyword evidence="3" id="KW-0326">Glycosidase</keyword>
<proteinExistence type="predicted"/>
<dbReference type="SUPFAM" id="SSF49899">
    <property type="entry name" value="Concanavalin A-like lectins/glucanases"/>
    <property type="match status" value="1"/>
</dbReference>
<gene>
    <name evidence="6" type="ORF">Agabi119p4_8455</name>
</gene>
<evidence type="ECO:0000259" key="5">
    <source>
        <dbReference type="PROSITE" id="PS51762"/>
    </source>
</evidence>
<dbReference type="PROSITE" id="PS51762">
    <property type="entry name" value="GH16_2"/>
    <property type="match status" value="1"/>
</dbReference>
<dbReference type="InterPro" id="IPR050546">
    <property type="entry name" value="Glycosyl_Hydrlase_16"/>
</dbReference>
<dbReference type="InterPro" id="IPR013320">
    <property type="entry name" value="ConA-like_dom_sf"/>
</dbReference>
<keyword evidence="2" id="KW-0378">Hydrolase</keyword>
<dbReference type="EMBL" id="JABXXO010000011">
    <property type="protein sequence ID" value="KAF7763918.1"/>
    <property type="molecule type" value="Genomic_DNA"/>
</dbReference>
<dbReference type="GO" id="GO:0016757">
    <property type="term" value="F:glycosyltransferase activity"/>
    <property type="evidence" value="ECO:0007669"/>
    <property type="project" value="TreeGrafter"/>
</dbReference>
<dbReference type="Gene3D" id="2.60.120.200">
    <property type="match status" value="1"/>
</dbReference>
<sequence length="371" mass="40221">MHRHTGVLIIPVLLTWLAGIATAASGTTCNATTLCPASAPCCSEFGFCGDDSFCLGGCNPFASHSVDSCRPSPICEDAMFTFPDNSRILSNADYFEGNASEYDWVVNKGNIMNTNSSGGELVLTLTEENGGTRLSSTRYVYYGTISAKLKTGKWGGVVTAFITMSDIKDEIDWEFPGTHTTQGQTNYFWQGVIPTDKTNGKTTTEPLSDTFSNYHTYTIDWQQDQLKFLIDGKNQQTVKKSDTIDSNGVAHYPSTPSRIQLSLWPAGTDDQAPGTVQWAGGMIDWNDPDYKAAGHFYATVQSVEVKCAPVLKPSPNDTSYIYSNSSDHSSPTITLSNHSTLLNSAPVDGVSGMHGMMVGLIALFLAFVHLF</sequence>
<dbReference type="Proteomes" id="UP000629468">
    <property type="component" value="Unassembled WGS sequence"/>
</dbReference>
<evidence type="ECO:0000256" key="4">
    <source>
        <dbReference type="SAM" id="SignalP"/>
    </source>
</evidence>
<dbReference type="PANTHER" id="PTHR10963:SF22">
    <property type="entry name" value="GLYCOSIDASE CRH2-RELATED"/>
    <property type="match status" value="1"/>
</dbReference>
<protein>
    <submittedName>
        <fullName evidence="6">CAZyme family GH16</fullName>
    </submittedName>
</protein>